<dbReference type="PANTHER" id="PTHR21016">
    <property type="entry name" value="BETA-AMYLOID BINDING PROTEIN-RELATED"/>
    <property type="match status" value="1"/>
</dbReference>
<feature type="transmembrane region" description="Helical" evidence="8">
    <location>
        <begin position="104"/>
        <end position="125"/>
    </location>
</feature>
<keyword evidence="6 8" id="KW-0472">Membrane</keyword>
<evidence type="ECO:0000313" key="10">
    <source>
        <dbReference type="WBParaSite" id="SBAD_0000967601-mRNA-1"/>
    </source>
</evidence>
<protein>
    <submittedName>
        <fullName evidence="10">TM2 domain-containing protein</fullName>
    </submittedName>
</protein>
<evidence type="ECO:0000256" key="6">
    <source>
        <dbReference type="ARBA" id="ARBA00023136"/>
    </source>
</evidence>
<dbReference type="WBParaSite" id="SBAD_0000967601-mRNA-1">
    <property type="protein sequence ID" value="SBAD_0000967601-mRNA-1"/>
    <property type="gene ID" value="SBAD_0000967601"/>
</dbReference>
<keyword evidence="7" id="KW-0325">Glycoprotein</keyword>
<keyword evidence="4" id="KW-0732">Signal</keyword>
<evidence type="ECO:0000256" key="8">
    <source>
        <dbReference type="SAM" id="Phobius"/>
    </source>
</evidence>
<keyword evidence="5 8" id="KW-1133">Transmembrane helix</keyword>
<name>A0A183J0E4_9BILA</name>
<feature type="transmembrane region" description="Helical" evidence="8">
    <location>
        <begin position="71"/>
        <end position="92"/>
    </location>
</feature>
<dbReference type="Pfam" id="PF05154">
    <property type="entry name" value="TM2"/>
    <property type="match status" value="1"/>
</dbReference>
<evidence type="ECO:0000256" key="2">
    <source>
        <dbReference type="ARBA" id="ARBA00008284"/>
    </source>
</evidence>
<accession>A0A183J0E4</accession>
<comment type="similarity">
    <text evidence="2">Belongs to the TM2 family.</text>
</comment>
<organism evidence="10">
    <name type="scientific">Soboliphyme baturini</name>
    <dbReference type="NCBI Taxonomy" id="241478"/>
    <lineage>
        <taxon>Eukaryota</taxon>
        <taxon>Metazoa</taxon>
        <taxon>Ecdysozoa</taxon>
        <taxon>Nematoda</taxon>
        <taxon>Enoplea</taxon>
        <taxon>Dorylaimia</taxon>
        <taxon>Dioctophymatida</taxon>
        <taxon>Dioctophymatoidea</taxon>
        <taxon>Soboliphymatidae</taxon>
        <taxon>Soboliphyme</taxon>
    </lineage>
</organism>
<evidence type="ECO:0000256" key="3">
    <source>
        <dbReference type="ARBA" id="ARBA00022692"/>
    </source>
</evidence>
<evidence type="ECO:0000256" key="5">
    <source>
        <dbReference type="ARBA" id="ARBA00022989"/>
    </source>
</evidence>
<evidence type="ECO:0000256" key="1">
    <source>
        <dbReference type="ARBA" id="ARBA00004141"/>
    </source>
</evidence>
<dbReference type="GO" id="GO:0016020">
    <property type="term" value="C:membrane"/>
    <property type="evidence" value="ECO:0007669"/>
    <property type="project" value="UniProtKB-SubCell"/>
</dbReference>
<proteinExistence type="inferred from homology"/>
<feature type="domain" description="TM2" evidence="9">
    <location>
        <begin position="69"/>
        <end position="117"/>
    </location>
</feature>
<evidence type="ECO:0000256" key="7">
    <source>
        <dbReference type="ARBA" id="ARBA00023180"/>
    </source>
</evidence>
<comment type="subcellular location">
    <subcellularLocation>
        <location evidence="1">Membrane</location>
        <topology evidence="1">Multi-pass membrane protein</topology>
    </subcellularLocation>
</comment>
<reference evidence="10" key="1">
    <citation type="submission" date="2016-06" db="UniProtKB">
        <authorList>
            <consortium name="WormBaseParasite"/>
        </authorList>
    </citation>
    <scope>IDENTIFICATION</scope>
</reference>
<dbReference type="InterPro" id="IPR007829">
    <property type="entry name" value="TM2"/>
</dbReference>
<dbReference type="PANTHER" id="PTHR21016:SF4">
    <property type="entry name" value="TM2 DOMAIN-CONTAINING PROTEIN 2"/>
    <property type="match status" value="1"/>
</dbReference>
<dbReference type="AlphaFoldDB" id="A0A183J0E4"/>
<evidence type="ECO:0000259" key="9">
    <source>
        <dbReference type="Pfam" id="PF05154"/>
    </source>
</evidence>
<keyword evidence="3 8" id="KW-0812">Transmembrane</keyword>
<evidence type="ECO:0000256" key="4">
    <source>
        <dbReference type="ARBA" id="ARBA00022729"/>
    </source>
</evidence>
<sequence>LIYYFGSQEADGSNSLSIVPDPLPAFEFGGSRWENVEKTSLYCHPLPCIECYGSRTFKRDGFPCLKYNGHYFLTALLYSIFLGFFAVDRFYLGYTGIAVGKLMTLGGLGIWWIVDIILLITGNLMPEDDYSWMPYY</sequence>
<dbReference type="InterPro" id="IPR050932">
    <property type="entry name" value="TM2D1-3-like"/>
</dbReference>